<gene>
    <name evidence="4" type="ORF">ELD05_00235</name>
    <name evidence="5" type="ORF">ELD05_02770</name>
    <name evidence="6" type="ORF">ELD05_04520</name>
    <name evidence="7" type="ORF">ELD05_05175</name>
    <name evidence="8" type="ORF">ELD05_09040</name>
    <name evidence="9" type="ORF">ELD05_10600</name>
    <name evidence="10" type="ORF">ELD05_10680</name>
    <name evidence="11" type="ORF">ELD05_10715</name>
    <name evidence="12" type="ORF">ELD05_11850</name>
</gene>
<evidence type="ECO:0000313" key="8">
    <source>
        <dbReference type="EMBL" id="AZT90773.1"/>
    </source>
</evidence>
<dbReference type="EMBL" id="CP034791">
    <property type="protein sequence ID" value="AZT90773.1"/>
    <property type="molecule type" value="Genomic_DNA"/>
</dbReference>
<evidence type="ECO:0000313" key="10">
    <source>
        <dbReference type="EMBL" id="AZT91063.1"/>
    </source>
</evidence>
<dbReference type="EMBL" id="CP034791">
    <property type="protein sequence ID" value="AZT89972.1"/>
    <property type="molecule type" value="Genomic_DNA"/>
</dbReference>
<feature type="coiled-coil region" evidence="1">
    <location>
        <begin position="249"/>
        <end position="283"/>
    </location>
</feature>
<dbReference type="EMBL" id="CP034791">
    <property type="protein sequence ID" value="AZT91069.1"/>
    <property type="molecule type" value="Genomic_DNA"/>
</dbReference>
<dbReference type="EMBL" id="CP034791">
    <property type="protein sequence ID" value="AZT91050.1"/>
    <property type="molecule type" value="Genomic_DNA"/>
</dbReference>
<keyword evidence="1" id="KW-0175">Coiled coil</keyword>
<dbReference type="GO" id="GO:0004803">
    <property type="term" value="F:transposase activity"/>
    <property type="evidence" value="ECO:0007669"/>
    <property type="project" value="InterPro"/>
</dbReference>
<dbReference type="EMBL" id="CP034791">
    <property type="protein sequence ID" value="AZT91063.1"/>
    <property type="molecule type" value="Genomic_DNA"/>
</dbReference>
<dbReference type="InterPro" id="IPR002525">
    <property type="entry name" value="Transp_IS110-like_N"/>
</dbReference>
<protein>
    <submittedName>
        <fullName evidence="12">IS110 family transposase</fullName>
    </submittedName>
</protein>
<evidence type="ECO:0000313" key="11">
    <source>
        <dbReference type="EMBL" id="AZT91069.1"/>
    </source>
</evidence>
<dbReference type="EMBL" id="CP034791">
    <property type="protein sequence ID" value="AZT91257.1"/>
    <property type="molecule type" value="Genomic_DNA"/>
</dbReference>
<dbReference type="PANTHER" id="PTHR33055">
    <property type="entry name" value="TRANSPOSASE FOR INSERTION SEQUENCE ELEMENT IS1111A"/>
    <property type="match status" value="1"/>
</dbReference>
<evidence type="ECO:0000313" key="4">
    <source>
        <dbReference type="EMBL" id="AZT89236.1"/>
    </source>
</evidence>
<evidence type="ECO:0000313" key="9">
    <source>
        <dbReference type="EMBL" id="AZT91050.1"/>
    </source>
</evidence>
<evidence type="ECO:0000313" key="6">
    <source>
        <dbReference type="EMBL" id="AZT89972.1"/>
    </source>
</evidence>
<evidence type="ECO:0000259" key="3">
    <source>
        <dbReference type="Pfam" id="PF02371"/>
    </source>
</evidence>
<dbReference type="EMBL" id="CP034791">
    <property type="protein sequence ID" value="AZT89236.1"/>
    <property type="molecule type" value="Genomic_DNA"/>
</dbReference>
<evidence type="ECO:0000313" key="5">
    <source>
        <dbReference type="EMBL" id="AZT89664.1"/>
    </source>
</evidence>
<feature type="domain" description="Transposase IS110-like N-terminal" evidence="2">
    <location>
        <begin position="19"/>
        <end position="179"/>
    </location>
</feature>
<dbReference type="Proteomes" id="UP000282930">
    <property type="component" value="Chromosome"/>
</dbReference>
<dbReference type="RefSeq" id="WP_127350861.1">
    <property type="nucleotide sequence ID" value="NZ_CP034791.1"/>
</dbReference>
<reference evidence="12 13" key="1">
    <citation type="submission" date="2018-12" db="EMBL/GenBank/DDBJ databases">
        <title>Genome sequence from the cellulolytic species, Caldicellulosiruptor changbaiensis.</title>
        <authorList>
            <person name="Blumer-Schuette S.E."/>
            <person name="Mendoza C."/>
        </authorList>
    </citation>
    <scope>NUCLEOTIDE SEQUENCE [LARGE SCALE GENOMIC DNA]</scope>
    <source>
        <strain evidence="12 13">CBS-Z</strain>
    </source>
</reference>
<dbReference type="EMBL" id="CP034791">
    <property type="protein sequence ID" value="AZT90087.1"/>
    <property type="molecule type" value="Genomic_DNA"/>
</dbReference>
<dbReference type="GO" id="GO:0006313">
    <property type="term" value="P:DNA transposition"/>
    <property type="evidence" value="ECO:0007669"/>
    <property type="project" value="InterPro"/>
</dbReference>
<evidence type="ECO:0000313" key="7">
    <source>
        <dbReference type="EMBL" id="AZT90087.1"/>
    </source>
</evidence>
<dbReference type="KEGG" id="ccha:ELD05_10680"/>
<dbReference type="KEGG" id="ccha:ELD05_00235"/>
<evidence type="ECO:0000313" key="12">
    <source>
        <dbReference type="EMBL" id="AZT91257.1"/>
    </source>
</evidence>
<dbReference type="Pfam" id="PF01548">
    <property type="entry name" value="DEDD_Tnp_IS110"/>
    <property type="match status" value="1"/>
</dbReference>
<sequence length="428" mass="49471">MKYTQNEKILQVTERTLVVGVDIAKERHVGRAFDFRGVELGKRIEFENRKEGMEKFLDWANKIMKANGKESMIVGIEPTGHYWLCFEQYLRENGIKVVLVNPFHVKRSKELDDNTQTKSDIKDPKTIAMLVKDGRYTEPNIPEGIYAEMRVAMNIYERLQKQLNVLKNQIINWLDIYFPEFLGVFSDWEGKTAIATLREMPLPCDVVGKEVEGIIEYWRDKVDKRAISRRRAMDLTEAAKRSIGKKEGRKLARQEIKYLLEEYELLNKQVEEIEAEMAELLKEVPNGDKLLEIKGVGVKTAVGFISEVGDIKRYEDSKQIQKLAGLNIVENSSGKYKGQTCISKRGRGRLRSSLFKAMITIVAKNEEFKQLHRYYTTRENNPLKKKQSLIALCCKLIRVFYAILKKGVKYDGNKMLSDIKREALARTA</sequence>
<dbReference type="AlphaFoldDB" id="A0A3T0D7Z9"/>
<accession>A0A3T0D7Z9</accession>
<evidence type="ECO:0000259" key="2">
    <source>
        <dbReference type="Pfam" id="PF01548"/>
    </source>
</evidence>
<keyword evidence="13" id="KW-1185">Reference proteome</keyword>
<evidence type="ECO:0000313" key="13">
    <source>
        <dbReference type="Proteomes" id="UP000282930"/>
    </source>
</evidence>
<dbReference type="KEGG" id="ccha:ELD05_04520"/>
<dbReference type="KEGG" id="ccha:ELD05_05175"/>
<feature type="domain" description="Transposase IS116/IS110/IS902 C-terminal" evidence="3">
    <location>
        <begin position="289"/>
        <end position="372"/>
    </location>
</feature>
<dbReference type="InterPro" id="IPR003346">
    <property type="entry name" value="Transposase_20"/>
</dbReference>
<dbReference type="KEGG" id="ccha:ELD05_10600"/>
<feature type="coiled-coil region" evidence="1">
    <location>
        <begin position="149"/>
        <end position="176"/>
    </location>
</feature>
<dbReference type="PANTHER" id="PTHR33055:SF13">
    <property type="entry name" value="TRANSPOSASE"/>
    <property type="match status" value="1"/>
</dbReference>
<dbReference type="KEGG" id="ccha:ELD05_09040"/>
<dbReference type="KEGG" id="ccha:ELD05_02770"/>
<organism evidence="12 13">
    <name type="scientific">Caldicellulosiruptor changbaiensis</name>
    <dbReference type="NCBI Taxonomy" id="1222016"/>
    <lineage>
        <taxon>Bacteria</taxon>
        <taxon>Bacillati</taxon>
        <taxon>Bacillota</taxon>
        <taxon>Bacillota incertae sedis</taxon>
        <taxon>Caldicellulosiruptorales</taxon>
        <taxon>Caldicellulosiruptoraceae</taxon>
        <taxon>Caldicellulosiruptor</taxon>
    </lineage>
</organism>
<evidence type="ECO:0000256" key="1">
    <source>
        <dbReference type="SAM" id="Coils"/>
    </source>
</evidence>
<dbReference type="InterPro" id="IPR047650">
    <property type="entry name" value="Transpos_IS110"/>
</dbReference>
<dbReference type="NCBIfam" id="NF033542">
    <property type="entry name" value="transpos_IS110"/>
    <property type="match status" value="1"/>
</dbReference>
<dbReference type="EMBL" id="CP034791">
    <property type="protein sequence ID" value="AZT89664.1"/>
    <property type="molecule type" value="Genomic_DNA"/>
</dbReference>
<dbReference type="KEGG" id="ccha:ELD05_11850"/>
<name>A0A3T0D7Z9_9FIRM</name>
<dbReference type="GO" id="GO:0003677">
    <property type="term" value="F:DNA binding"/>
    <property type="evidence" value="ECO:0007669"/>
    <property type="project" value="InterPro"/>
</dbReference>
<dbReference type="Pfam" id="PF02371">
    <property type="entry name" value="Transposase_20"/>
    <property type="match status" value="1"/>
</dbReference>
<dbReference type="KEGG" id="ccha:ELD05_10715"/>
<proteinExistence type="predicted"/>